<feature type="domain" description="FlgD/Vpr Ig-like" evidence="4">
    <location>
        <begin position="355"/>
        <end position="407"/>
    </location>
</feature>
<evidence type="ECO:0000313" key="8">
    <source>
        <dbReference type="Proteomes" id="UP000004671"/>
    </source>
</evidence>
<dbReference type="eggNOG" id="COG4447">
    <property type="taxonomic scope" value="Bacteria"/>
</dbReference>
<dbReference type="Gene3D" id="2.60.40.4070">
    <property type="match status" value="1"/>
</dbReference>
<dbReference type="Proteomes" id="UP000183868">
    <property type="component" value="Chromosome"/>
</dbReference>
<evidence type="ECO:0000259" key="4">
    <source>
        <dbReference type="Pfam" id="PF13860"/>
    </source>
</evidence>
<evidence type="ECO:0000256" key="1">
    <source>
        <dbReference type="ARBA" id="ARBA00022531"/>
    </source>
</evidence>
<dbReference type="GO" id="GO:0015979">
    <property type="term" value="P:photosynthesis"/>
    <property type="evidence" value="ECO:0007669"/>
    <property type="project" value="UniProtKB-KW"/>
</dbReference>
<dbReference type="EMBL" id="CM001402">
    <property type="protein sequence ID" value="EHO40470.1"/>
    <property type="molecule type" value="Genomic_DNA"/>
</dbReference>
<dbReference type="PANTHER" id="PTHR47199">
    <property type="entry name" value="PHOTOSYSTEM II STABILITY/ASSEMBLY FACTOR HCF136, CHLOROPLASTIC"/>
    <property type="match status" value="1"/>
</dbReference>
<sequence precursor="true">MNKEIQYIVLLVLLMFIKVYSSYKWIKIREIDIDVQAVFFADTASGWIVGNENQTGKIFKTFDGGYTWILVDFINGVLNDIYFIDENNGWAIGHDMIYNKGIVLKTINRGINWKRIRLPYNVYLKRCQFLDSNSGWMIYNMARDTIFYTNNGGEDWEVKKIGSNKKIFSFDFVSEDTGWVCCSEGNIYKSVDGGNNWINQKIPIDWPVLVIDFLNNKLGWCVTGNSAAFLQTKDGGKNWDILLESMTPCGIFSFLFMDHKTGWACGCNEIFHTTDGGYRWIREIEVSVYLKDIFFVDSLHGWSVGDKTILKTIPTDTLGTFVVNSPSNNINTFLLKQNFPNPFNSSTVIRYKITKVSYVTINIFNFSGQKIRSLVSKKYIPGNYSITWDGTNDYGQPVSSGVYYYQIRFNDKVESKKMILIR</sequence>
<dbReference type="Pfam" id="PF14870">
    <property type="entry name" value="PSII_BNR"/>
    <property type="match status" value="2"/>
</dbReference>
<organism evidence="7 8">
    <name type="scientific">Caldithrix abyssi DSM 13497</name>
    <dbReference type="NCBI Taxonomy" id="880073"/>
    <lineage>
        <taxon>Bacteria</taxon>
        <taxon>Pseudomonadati</taxon>
        <taxon>Calditrichota</taxon>
        <taxon>Calditrichia</taxon>
        <taxon>Calditrichales</taxon>
        <taxon>Calditrichaceae</taxon>
        <taxon>Caldithrix</taxon>
    </lineage>
</organism>
<dbReference type="RefSeq" id="WP_006927458.1">
    <property type="nucleotide sequence ID" value="NZ_CM001402.1"/>
</dbReference>
<dbReference type="KEGG" id="caby:Cabys_129"/>
<evidence type="ECO:0000259" key="5">
    <source>
        <dbReference type="Pfam" id="PF14870"/>
    </source>
</evidence>
<dbReference type="GO" id="GO:0009523">
    <property type="term" value="C:photosystem II"/>
    <property type="evidence" value="ECO:0007669"/>
    <property type="project" value="UniProtKB-KW"/>
</dbReference>
<keyword evidence="3" id="KW-0472">Membrane</keyword>
<dbReference type="EMBL" id="CP018099">
    <property type="protein sequence ID" value="APF16880.1"/>
    <property type="molecule type" value="Genomic_DNA"/>
</dbReference>
<dbReference type="Gene3D" id="2.130.10.10">
    <property type="entry name" value="YVTN repeat-like/Quinoprotein amine dehydrogenase"/>
    <property type="match status" value="1"/>
</dbReference>
<evidence type="ECO:0000313" key="7">
    <source>
        <dbReference type="EMBL" id="EHO40470.1"/>
    </source>
</evidence>
<dbReference type="InterPro" id="IPR028203">
    <property type="entry name" value="PSII_CF48-like_dom"/>
</dbReference>
<keyword evidence="2" id="KW-0604">Photosystem II</keyword>
<feature type="domain" description="Photosynthesis system II assembly factor Ycf48/Hcf136-like" evidence="5">
    <location>
        <begin position="156"/>
        <end position="241"/>
    </location>
</feature>
<dbReference type="PaxDb" id="880073-Calab_0832"/>
<proteinExistence type="predicted"/>
<feature type="domain" description="Photosynthesis system II assembly factor Ycf48/Hcf136-like" evidence="5">
    <location>
        <begin position="25"/>
        <end position="118"/>
    </location>
</feature>
<keyword evidence="3" id="KW-1133">Transmembrane helix</keyword>
<dbReference type="NCBIfam" id="TIGR04183">
    <property type="entry name" value="Por_Secre_tail"/>
    <property type="match status" value="1"/>
</dbReference>
<dbReference type="Pfam" id="PF13860">
    <property type="entry name" value="FlgD_ig"/>
    <property type="match status" value="1"/>
</dbReference>
<gene>
    <name evidence="6" type="ORF">Cabys_129</name>
    <name evidence="7" type="ORF">Calab_0832</name>
</gene>
<dbReference type="OrthoDB" id="9767885at2"/>
<dbReference type="Proteomes" id="UP000004671">
    <property type="component" value="Chromosome"/>
</dbReference>
<keyword evidence="1" id="KW-0602">Photosynthesis</keyword>
<dbReference type="InParanoid" id="H1XU27"/>
<evidence type="ECO:0000256" key="2">
    <source>
        <dbReference type="ARBA" id="ARBA00023276"/>
    </source>
</evidence>
<dbReference type="HOGENOM" id="CLU_649996_0_0_0"/>
<dbReference type="InterPro" id="IPR025965">
    <property type="entry name" value="FlgD/Vpr_Ig-like"/>
</dbReference>
<evidence type="ECO:0000313" key="6">
    <source>
        <dbReference type="EMBL" id="APF16880.1"/>
    </source>
</evidence>
<dbReference type="PANTHER" id="PTHR47199:SF2">
    <property type="entry name" value="PHOTOSYSTEM II STABILITY_ASSEMBLY FACTOR HCF136, CHLOROPLASTIC"/>
    <property type="match status" value="1"/>
</dbReference>
<dbReference type="AlphaFoldDB" id="H1XU27"/>
<keyword evidence="3" id="KW-0812">Transmembrane</keyword>
<reference evidence="7 8" key="1">
    <citation type="submission" date="2011-09" db="EMBL/GenBank/DDBJ databases">
        <title>The permanent draft genome of Caldithrix abyssi DSM 13497.</title>
        <authorList>
            <consortium name="US DOE Joint Genome Institute (JGI-PGF)"/>
            <person name="Lucas S."/>
            <person name="Han J."/>
            <person name="Lapidus A."/>
            <person name="Bruce D."/>
            <person name="Goodwin L."/>
            <person name="Pitluck S."/>
            <person name="Peters L."/>
            <person name="Kyrpides N."/>
            <person name="Mavromatis K."/>
            <person name="Ivanova N."/>
            <person name="Mikhailova N."/>
            <person name="Chertkov O."/>
            <person name="Detter J.C."/>
            <person name="Tapia R."/>
            <person name="Han C."/>
            <person name="Land M."/>
            <person name="Hauser L."/>
            <person name="Markowitz V."/>
            <person name="Cheng J.-F."/>
            <person name="Hugenholtz P."/>
            <person name="Woyke T."/>
            <person name="Wu D."/>
            <person name="Spring S."/>
            <person name="Brambilla E."/>
            <person name="Klenk H.-P."/>
            <person name="Eisen J.A."/>
        </authorList>
    </citation>
    <scope>NUCLEOTIDE SEQUENCE [LARGE SCALE GENOMIC DNA]</scope>
    <source>
        <strain evidence="7 8">DSM 13497</strain>
    </source>
</reference>
<reference evidence="6 9" key="2">
    <citation type="submission" date="2016-11" db="EMBL/GenBank/DDBJ databases">
        <title>Genomic analysis of Caldithrix abyssi and proposal of a novel bacterial phylum Caldithrichaeota.</title>
        <authorList>
            <person name="Kublanov I."/>
            <person name="Sigalova O."/>
            <person name="Gavrilov S."/>
            <person name="Lebedinsky A."/>
            <person name="Ivanova N."/>
            <person name="Daum C."/>
            <person name="Reddy T."/>
            <person name="Klenk H.P."/>
            <person name="Goker M."/>
            <person name="Reva O."/>
            <person name="Miroshnichenko M."/>
            <person name="Kyprides N."/>
            <person name="Woyke T."/>
            <person name="Gelfand M."/>
        </authorList>
    </citation>
    <scope>NUCLEOTIDE SEQUENCE [LARGE SCALE GENOMIC DNA]</scope>
    <source>
        <strain evidence="6 9">LF13</strain>
    </source>
</reference>
<dbReference type="STRING" id="880073.Cabys_129"/>
<accession>H1XU27</accession>
<dbReference type="InterPro" id="IPR026444">
    <property type="entry name" value="Secre_tail"/>
</dbReference>
<protein>
    <submittedName>
        <fullName evidence="6">Por secretion system C-terminal sorting domain-containing protein</fullName>
    </submittedName>
</protein>
<keyword evidence="8" id="KW-1185">Reference proteome</keyword>
<dbReference type="SUPFAM" id="SSF110296">
    <property type="entry name" value="Oligoxyloglucan reducing end-specific cellobiohydrolase"/>
    <property type="match status" value="1"/>
</dbReference>
<evidence type="ECO:0000313" key="9">
    <source>
        <dbReference type="Proteomes" id="UP000183868"/>
    </source>
</evidence>
<name>H1XU27_CALAY</name>
<evidence type="ECO:0000256" key="3">
    <source>
        <dbReference type="SAM" id="Phobius"/>
    </source>
</evidence>
<dbReference type="InterPro" id="IPR015943">
    <property type="entry name" value="WD40/YVTN_repeat-like_dom_sf"/>
</dbReference>
<feature type="transmembrane region" description="Helical" evidence="3">
    <location>
        <begin position="7"/>
        <end position="26"/>
    </location>
</feature>